<dbReference type="InterPro" id="IPR045474">
    <property type="entry name" value="GEVED"/>
</dbReference>
<keyword evidence="1" id="KW-0732">Signal</keyword>
<evidence type="ECO:0000256" key="1">
    <source>
        <dbReference type="ARBA" id="ARBA00022729"/>
    </source>
</evidence>
<keyword evidence="5" id="KW-1185">Reference proteome</keyword>
<feature type="domain" description="Secretion system C-terminal sorting" evidence="2">
    <location>
        <begin position="1488"/>
        <end position="1555"/>
    </location>
</feature>
<evidence type="ECO:0000259" key="2">
    <source>
        <dbReference type="Pfam" id="PF18962"/>
    </source>
</evidence>
<dbReference type="Gene3D" id="2.60.40.10">
    <property type="entry name" value="Immunoglobulins"/>
    <property type="match status" value="3"/>
</dbReference>
<evidence type="ECO:0000313" key="4">
    <source>
        <dbReference type="EMBL" id="RXR33092.1"/>
    </source>
</evidence>
<name>A0A4Q1KSY0_9FLAO</name>
<feature type="domain" description="GEVED" evidence="3">
    <location>
        <begin position="1029"/>
        <end position="1109"/>
    </location>
</feature>
<feature type="domain" description="GEVED" evidence="3">
    <location>
        <begin position="396"/>
        <end position="474"/>
    </location>
</feature>
<sequence>MNSNYNFLNTRLGSLFKGEENDDGKSFDFFRWCNLITASVIILFANISFAQTVSIGSGTGTNTNLPIVSCYGFTYSQQIYTAAQLTQAGNIEKIRFYYSSGGTTLSTWNNWTVYVGHTSKTTFSSSTDWEPIANLTQVFTGNIVAVAGNWFDVVFTTPFSYNGTDNLIIAVDENTTGFSCSAAFRSFSSGTNTGIYYRSDSTNPDPSSPPTSTSRTSTLAQMQVVFQSLTPPNCAISQIPADGAIDVAKNPTLTWADGGGGPTSYDVYFGTSAGAPLVGNQAGTSYTPPTLLAANTQYFWKIVPKNANGAAIGCVEQSFTTGTDLAYCAPTYSSGCGSAGADAITNVALETLSNTSGCAASPYYTFFNAVTVPDLNQSGNFTVSVTMGADGSQFSAVWIDFNQNGVFEATEGFLAPGNAGASGTASIAISIPSDAVLGQTRMRVRGGNDTALTTAQACGASSSTWGETEDYIVNIVTPAVLPPSCASALVPADLAIDVIRNSSLSWSAATGGPTSYDVYFGTSTNPGLVANVTTLNYTPAVMAANTTYYWKIVPKNDNGDAIGCVEQSFTTGAQLQYCTSVPTSNDNSGITQVVLGSTTLAIPDVTYQDNTATTVSINQGAELNTQITFATGFTYGTNIWIDFNDNGSFDDSGELVYSGTSLATNPTTLDATFTLSMTADLGAHRMRIGTADSGQAIPNPCYSGTFGVTLDFTVQVNPLPTDTPNYVNLQFPGSATILAGESTIVYAQVYEPGLTDVEPGISGQAAGIEAWIGISPEGADASSNPNTWTTWIPATHNAGAIGNNDEYQATIGSTLAAGTYRYASRFRLNGGPFVYGGFPFNQWNGSDSNSGELTVNPNPTQCAGIGVPANAATDVTIGTIALSWTAPTSGPAPTEYKVFFGTTSGSLTQIGTTANLTFNASAPAYSTTYYWQIVPTSAIGGGDAIGCAEWSFTTQADPFAPYCSAITFSSNVEPITSVNFAGIDNQSSATLNGTPALQNFISISGNVTAGESYTMTLKGNTDGNFLNNFRVFIDWNQDGDFNDENETFNAGTVQNSTGLDALQAVSNIEVPSNALPGTTRMRVKKIFGTTNIDNPCVGTSYGQVEDYSLLVSIPWYLDADNDTYGDDNNVVVAVENPFPGLYVSVGGDCDDTNASINPGAAEICYDGLDNDCDGIIDNGCTPIVSVVQPAQCGITLPTIDSYVYANLVAGAQGYRFRVTNLSTNEVQTIDRALRVFRFTQLTSYAFATEYSVEVSVRINNVWQPFYGTPCTVSTPDTTTQIQASQCNTAISNLNNSIFADIVPFATGYRFRVTNTLNPIDVQTIDRPIRDFRMTNLATVEFNTTYNVEVAVRNTDGTYLSYGAVCNITTPMFPTVGLEDAQCDEYLVSSNTETLFAESYPGVEQYRFLLENINLPYSQTVDRATRTVTLNNFTGLVPGEMYTVRVAIRLNGVWGPYGKSCSIITPGGEIILIRPEESTNETGFKAVAYPNPFATSFTVDVRTSNTEAVSLTVYDMAGRLLEVREVKAQDVTNYQFGNQYPSGVYNVIVTQGEETRAVRVVKQ</sequence>
<dbReference type="InterPro" id="IPR013783">
    <property type="entry name" value="Ig-like_fold"/>
</dbReference>
<evidence type="ECO:0000313" key="5">
    <source>
        <dbReference type="Proteomes" id="UP000289734"/>
    </source>
</evidence>
<dbReference type="Pfam" id="PF20009">
    <property type="entry name" value="GEVED"/>
    <property type="match status" value="3"/>
</dbReference>
<protein>
    <submittedName>
        <fullName evidence="4">T9SS type A sorting domain-containing protein</fullName>
    </submittedName>
</protein>
<dbReference type="EMBL" id="SBKQ01000005">
    <property type="protein sequence ID" value="RXR33092.1"/>
    <property type="molecule type" value="Genomic_DNA"/>
</dbReference>
<dbReference type="InterPro" id="IPR021655">
    <property type="entry name" value="Put_metal-bd"/>
</dbReference>
<organism evidence="4 5">
    <name type="scientific">Flavobacterium piscinae</name>
    <dbReference type="NCBI Taxonomy" id="2506424"/>
    <lineage>
        <taxon>Bacteria</taxon>
        <taxon>Pseudomonadati</taxon>
        <taxon>Bacteroidota</taxon>
        <taxon>Flavobacteriia</taxon>
        <taxon>Flavobacteriales</taxon>
        <taxon>Flavobacteriaceae</taxon>
        <taxon>Flavobacterium</taxon>
    </lineage>
</organism>
<dbReference type="InterPro" id="IPR026444">
    <property type="entry name" value="Secre_tail"/>
</dbReference>
<comment type="caution">
    <text evidence="4">The sequence shown here is derived from an EMBL/GenBank/DDBJ whole genome shotgun (WGS) entry which is preliminary data.</text>
</comment>
<dbReference type="Pfam" id="PF18962">
    <property type="entry name" value="Por_Secre_tail"/>
    <property type="match status" value="1"/>
</dbReference>
<gene>
    <name evidence="4" type="ORF">EQG68_06265</name>
</gene>
<dbReference type="OrthoDB" id="1286805at2"/>
<accession>A0A4Q1KSY0</accession>
<dbReference type="RefSeq" id="WP_129463936.1">
    <property type="nucleotide sequence ID" value="NZ_SBKQ01000005.1"/>
</dbReference>
<proteinExistence type="predicted"/>
<dbReference type="Pfam" id="PF11617">
    <property type="entry name" value="Cu-binding_MopE"/>
    <property type="match status" value="1"/>
</dbReference>
<evidence type="ECO:0000259" key="3">
    <source>
        <dbReference type="Pfam" id="PF20009"/>
    </source>
</evidence>
<feature type="domain" description="GEVED" evidence="3">
    <location>
        <begin position="638"/>
        <end position="715"/>
    </location>
</feature>
<dbReference type="Proteomes" id="UP000289734">
    <property type="component" value="Unassembled WGS sequence"/>
</dbReference>
<reference evidence="5" key="1">
    <citation type="submission" date="2019-01" db="EMBL/GenBank/DDBJ databases">
        <title>Cytophagaceae bacterium strain CAR-16.</title>
        <authorList>
            <person name="Chen W.-M."/>
        </authorList>
    </citation>
    <scope>NUCLEOTIDE SEQUENCE [LARGE SCALE GENOMIC DNA]</scope>
    <source>
        <strain evidence="5">ICH-30</strain>
    </source>
</reference>
<dbReference type="NCBIfam" id="TIGR04183">
    <property type="entry name" value="Por_Secre_tail"/>
    <property type="match status" value="1"/>
</dbReference>